<evidence type="ECO:0000313" key="1">
    <source>
        <dbReference type="EMBL" id="MBW6395538.1"/>
    </source>
</evidence>
<comment type="caution">
    <text evidence="1">The sequence shown here is derived from an EMBL/GenBank/DDBJ whole genome shotgun (WGS) entry which is preliminary data.</text>
</comment>
<gene>
    <name evidence="1" type="ORF">KZX47_10295</name>
</gene>
<protein>
    <recommendedName>
        <fullName evidence="3">Phage head morphogenesis domain-containing protein</fullName>
    </recommendedName>
</protein>
<sequence>MGSERDIWAPDQDPWYAAAEGALYALGATYLYRVGEEVARTLGLPWDEGALRGLHLAKARGLSREEALERAERLYRESLAGYDRLPPSQYRDLAEAVTEKWYGEGRLETRAQRRSVAAYLLGMLRGGRKVGLDWRGLLGERERERIAYIAARGAEYVRRLKEAARHTLARLLLLWHENPTGSPEDLGRKLQEELGGLARDWRRVALTEVAHARSAGYLAALPEGAVVEWSAAPDACPTCRRMHGRRFRVRHSPGDPEREVWPGKGWEVGPSIPAHPHCRCRWIAVTQPVGEVDPEVEDLARAVIAAAEK</sequence>
<proteinExistence type="predicted"/>
<accession>A0ABS6ZZS8</accession>
<dbReference type="RefSeq" id="WP_219760019.1">
    <property type="nucleotide sequence ID" value="NZ_JAHXRS010000019.1"/>
</dbReference>
<evidence type="ECO:0000313" key="2">
    <source>
        <dbReference type="Proteomes" id="UP000724268"/>
    </source>
</evidence>
<dbReference type="EMBL" id="JAHXRS010000019">
    <property type="protein sequence ID" value="MBW6395538.1"/>
    <property type="molecule type" value="Genomic_DNA"/>
</dbReference>
<dbReference type="Proteomes" id="UP000724268">
    <property type="component" value="Unassembled WGS sequence"/>
</dbReference>
<name>A0ABS6ZZS8_9DEIN</name>
<reference evidence="1 2" key="1">
    <citation type="submission" date="2021-07" db="EMBL/GenBank/DDBJ databases">
        <title>Thermus aquaticus gen. n. and sp. n., a nonsporulating extreme thermophile.</title>
        <authorList>
            <person name="Hu C.-J."/>
            <person name="Li W.-J."/>
            <person name="Xian W.-D."/>
        </authorList>
    </citation>
    <scope>NUCLEOTIDE SEQUENCE [LARGE SCALE GENOMIC DNA]</scope>
    <source>
        <strain evidence="1 2">SYSU G05001</strain>
    </source>
</reference>
<organism evidence="1 2">
    <name type="scientific">Thermus brevis</name>
    <dbReference type="NCBI Taxonomy" id="2862456"/>
    <lineage>
        <taxon>Bacteria</taxon>
        <taxon>Thermotogati</taxon>
        <taxon>Deinococcota</taxon>
        <taxon>Deinococci</taxon>
        <taxon>Thermales</taxon>
        <taxon>Thermaceae</taxon>
        <taxon>Thermus</taxon>
    </lineage>
</organism>
<evidence type="ECO:0008006" key="3">
    <source>
        <dbReference type="Google" id="ProtNLM"/>
    </source>
</evidence>
<keyword evidence="2" id="KW-1185">Reference proteome</keyword>